<proteinExistence type="predicted"/>
<dbReference type="Gene3D" id="3.15.30.10">
    <property type="entry name" value="putative capsid protein of prophage domain like"/>
    <property type="match status" value="1"/>
</dbReference>
<keyword evidence="2" id="KW-1185">Reference proteome</keyword>
<dbReference type="Proteomes" id="UP000199677">
    <property type="component" value="Unassembled WGS sequence"/>
</dbReference>
<sequence length="336" mass="37065">MLIDNDKIVDRTEAISKVPTNPGLIGSMNFFRTRNVASDYITFDVSEGALKVLNDKLRSTADKNTVDDKPFDQHVLKIPHYPLESTITRDQLAGVRAFDSESEKSVANALAEHLGDHSDMIDYHHEYQQAKMLFNAQLVTDNFGTYDLASELGVSQGTKTLSYTNYGDTLKQFREMQNASKAGLVGGRAQGFILFAGDDLYEWLLANDDFERAMQMNSWQGANPLMNELGSIGAGYQAFTFGGTTIINYNDSFAKPDGSQDQILPSAEGLMVPRAQVGKHFFGPQNTLQGLSGGGQRAFSRTVRDERDRFVNVESETNSLPILESVGSTIKVDFTA</sequence>
<dbReference type="EMBL" id="FNII01000023">
    <property type="protein sequence ID" value="SDO36963.1"/>
    <property type="molecule type" value="Genomic_DNA"/>
</dbReference>
<evidence type="ECO:0000313" key="2">
    <source>
        <dbReference type="Proteomes" id="UP000199677"/>
    </source>
</evidence>
<gene>
    <name evidence="1" type="ORF">SAMN04487951_1238</name>
</gene>
<name>A0A1H0J073_9GAMM</name>
<dbReference type="Pfam" id="PF03864">
    <property type="entry name" value="Phage_cap_E"/>
    <property type="match status" value="1"/>
</dbReference>
<dbReference type="RefSeq" id="WP_089708195.1">
    <property type="nucleotide sequence ID" value="NZ_FNII01000023.1"/>
</dbReference>
<reference evidence="2" key="1">
    <citation type="submission" date="2016-10" db="EMBL/GenBank/DDBJ databases">
        <authorList>
            <person name="Varghese N."/>
            <person name="Submissions S."/>
        </authorList>
    </citation>
    <scope>NUCLEOTIDE SEQUENCE [LARGE SCALE GENOMIC DNA]</scope>
    <source>
        <strain evidence="2">CGMCC 1.6494</strain>
    </source>
</reference>
<protein>
    <submittedName>
        <fullName evidence="1">Phage major capsid protein E</fullName>
    </submittedName>
</protein>
<dbReference type="STRING" id="416873.SAMN04487951_1238"/>
<accession>A0A1H0J073</accession>
<dbReference type="InterPro" id="IPR005564">
    <property type="entry name" value="Major_capsid_GpE"/>
</dbReference>
<evidence type="ECO:0000313" key="1">
    <source>
        <dbReference type="EMBL" id="SDO36963.1"/>
    </source>
</evidence>
<dbReference type="AlphaFoldDB" id="A0A1H0J073"/>
<dbReference type="OrthoDB" id="6388191at2"/>
<dbReference type="Gene3D" id="3.30.1930.10">
    <property type="entry name" value="capsid protein of prophage domain"/>
    <property type="match status" value="1"/>
</dbReference>
<organism evidence="1 2">
    <name type="scientific">Vreelandella arcis</name>
    <dbReference type="NCBI Taxonomy" id="416873"/>
    <lineage>
        <taxon>Bacteria</taxon>
        <taxon>Pseudomonadati</taxon>
        <taxon>Pseudomonadota</taxon>
        <taxon>Gammaproteobacteria</taxon>
        <taxon>Oceanospirillales</taxon>
        <taxon>Halomonadaceae</taxon>
        <taxon>Vreelandella</taxon>
    </lineage>
</organism>